<name>A0A5K4EHW1_SCHMA</name>
<evidence type="ECO:0000313" key="4">
    <source>
        <dbReference type="WBParaSite" id="Smp_078570.2"/>
    </source>
</evidence>
<proteinExistence type="predicted"/>
<reference evidence="3" key="1">
    <citation type="journal article" date="2012" name="PLoS Negl. Trop. Dis.">
        <title>A systematically improved high quality genome and transcriptome of the human blood fluke Schistosoma mansoni.</title>
        <authorList>
            <person name="Protasio A.V."/>
            <person name="Tsai I.J."/>
            <person name="Babbage A."/>
            <person name="Nichol S."/>
            <person name="Hunt M."/>
            <person name="Aslett M.A."/>
            <person name="De Silva N."/>
            <person name="Velarde G.S."/>
            <person name="Anderson T.J."/>
            <person name="Clark R.C."/>
            <person name="Davidson C."/>
            <person name="Dillon G.P."/>
            <person name="Holroyd N.E."/>
            <person name="LoVerde P.T."/>
            <person name="Lloyd C."/>
            <person name="McQuillan J."/>
            <person name="Oliveira G."/>
            <person name="Otto T.D."/>
            <person name="Parker-Manuel S.J."/>
            <person name="Quail M.A."/>
            <person name="Wilson R.A."/>
            <person name="Zerlotini A."/>
            <person name="Dunne D.W."/>
            <person name="Berriman M."/>
        </authorList>
    </citation>
    <scope>NUCLEOTIDE SEQUENCE [LARGE SCALE GENOMIC DNA]</scope>
    <source>
        <strain evidence="3">Puerto Rican</strain>
    </source>
</reference>
<evidence type="ECO:0000313" key="3">
    <source>
        <dbReference type="Proteomes" id="UP000008854"/>
    </source>
</evidence>
<dbReference type="PROSITE" id="PS00028">
    <property type="entry name" value="ZINC_FINGER_C2H2_1"/>
    <property type="match status" value="2"/>
</dbReference>
<dbReference type="PROSITE" id="PS50157">
    <property type="entry name" value="ZINC_FINGER_C2H2_2"/>
    <property type="match status" value="2"/>
</dbReference>
<accession>A0A5K4EHW1</accession>
<keyword evidence="3" id="KW-1185">Reference proteome</keyword>
<feature type="domain" description="C2H2-type" evidence="2">
    <location>
        <begin position="159"/>
        <end position="185"/>
    </location>
</feature>
<dbReference type="SMART" id="SM00355">
    <property type="entry name" value="ZnF_C2H2"/>
    <property type="match status" value="2"/>
</dbReference>
<organism evidence="3 4">
    <name type="scientific">Schistosoma mansoni</name>
    <name type="common">Blood fluke</name>
    <dbReference type="NCBI Taxonomy" id="6183"/>
    <lineage>
        <taxon>Eukaryota</taxon>
        <taxon>Metazoa</taxon>
        <taxon>Spiralia</taxon>
        <taxon>Lophotrochozoa</taxon>
        <taxon>Platyhelminthes</taxon>
        <taxon>Trematoda</taxon>
        <taxon>Digenea</taxon>
        <taxon>Strigeidida</taxon>
        <taxon>Schistosomatoidea</taxon>
        <taxon>Schistosomatidae</taxon>
        <taxon>Schistosoma</taxon>
    </lineage>
</organism>
<dbReference type="SUPFAM" id="SSF57667">
    <property type="entry name" value="beta-beta-alpha zinc fingers"/>
    <property type="match status" value="1"/>
</dbReference>
<dbReference type="WBParaSite" id="Smp_078570.2">
    <property type="protein sequence ID" value="Smp_078570.2"/>
    <property type="gene ID" value="Smp_078570"/>
</dbReference>
<evidence type="ECO:0000256" key="1">
    <source>
        <dbReference type="PROSITE-ProRule" id="PRU00042"/>
    </source>
</evidence>
<feature type="domain" description="C2H2-type" evidence="2">
    <location>
        <begin position="103"/>
        <end position="131"/>
    </location>
</feature>
<dbReference type="GO" id="GO:0008270">
    <property type="term" value="F:zinc ion binding"/>
    <property type="evidence" value="ECO:0007669"/>
    <property type="project" value="UniProtKB-KW"/>
</dbReference>
<dbReference type="STRING" id="6183.A0A5K4EHW1"/>
<dbReference type="InterPro" id="IPR036236">
    <property type="entry name" value="Znf_C2H2_sf"/>
</dbReference>
<protein>
    <submittedName>
        <fullName evidence="4">Putative zinc finger protein</fullName>
    </submittedName>
</protein>
<keyword evidence="1" id="KW-0479">Metal-binding</keyword>
<sequence length="188" mass="21593">MEISIFDPCSGINFKTEEPVELDDPVMKSSQKSVSKDVNVVPEKDIKVEDRNFGNPADVNLDELGIIRDNQSSNLEESFKHECDSDKAPGVDDLVTDRERKLFKCSVCHSCYTSKTFLNIHNKYVHKAIKLSHDLRNKDFSIKTTRDLHIKTAHEGINYQCGQCNRNFACKSNLLQHIHVFHNRELCR</sequence>
<dbReference type="Proteomes" id="UP000008854">
    <property type="component" value="Unassembled WGS sequence"/>
</dbReference>
<dbReference type="ExpressionAtlas" id="A0A5K4EHW1">
    <property type="expression patterns" value="baseline"/>
</dbReference>
<dbReference type="Gene3D" id="3.30.160.60">
    <property type="entry name" value="Classic Zinc Finger"/>
    <property type="match status" value="1"/>
</dbReference>
<reference evidence="4" key="2">
    <citation type="submission" date="2019-11" db="UniProtKB">
        <authorList>
            <consortium name="WormBaseParasite"/>
        </authorList>
    </citation>
    <scope>IDENTIFICATION</scope>
    <source>
        <strain evidence="4">Puerto Rican</strain>
    </source>
</reference>
<dbReference type="AlphaFoldDB" id="A0A5K4EHW1"/>
<dbReference type="InParanoid" id="A0A5K4EHW1"/>
<keyword evidence="1" id="KW-0862">Zinc</keyword>
<dbReference type="InterPro" id="IPR013087">
    <property type="entry name" value="Znf_C2H2_type"/>
</dbReference>
<keyword evidence="1" id="KW-0863">Zinc-finger</keyword>
<evidence type="ECO:0000259" key="2">
    <source>
        <dbReference type="PROSITE" id="PS50157"/>
    </source>
</evidence>